<dbReference type="RefSeq" id="WP_169115989.1">
    <property type="nucleotide sequence ID" value="NZ_JAAAUB010000008.1"/>
</dbReference>
<dbReference type="PANTHER" id="PTHR12049">
    <property type="entry name" value="PROTEIN ARGININE METHYLTRANSFERASE NDUFAF7, MITOCHONDRIAL"/>
    <property type="match status" value="1"/>
</dbReference>
<evidence type="ECO:0000313" key="3">
    <source>
        <dbReference type="EMBL" id="NMH16809.1"/>
    </source>
</evidence>
<reference evidence="3 4" key="1">
    <citation type="journal article" date="2020" name="Curr. Microbiol.">
        <title>Tepidiphilus baoligensis sp. nov., a Novel Bacterium of the Family Hydrogenophilaceae Isolated from an Oil Reservoir.</title>
        <authorList>
            <person name="Zhang X."/>
            <person name="Wang G."/>
            <person name="Ma X."/>
            <person name="Yu J."/>
            <person name="You J."/>
            <person name="Xue Y."/>
            <person name="Ma Y."/>
        </authorList>
    </citation>
    <scope>NUCLEOTIDE SEQUENCE [LARGE SCALE GENOMIC DNA]</scope>
    <source>
        <strain evidence="3 4">B18-69</strain>
    </source>
</reference>
<dbReference type="PANTHER" id="PTHR12049:SF7">
    <property type="entry name" value="PROTEIN ARGININE METHYLTRANSFERASE NDUFAF7, MITOCHONDRIAL"/>
    <property type="match status" value="1"/>
</dbReference>
<dbReference type="InterPro" id="IPR029063">
    <property type="entry name" value="SAM-dependent_MTases_sf"/>
</dbReference>
<evidence type="ECO:0000313" key="4">
    <source>
        <dbReference type="Proteomes" id="UP000669605"/>
    </source>
</evidence>
<dbReference type="InterPro" id="IPR038375">
    <property type="entry name" value="NDUFAF7_sf"/>
</dbReference>
<dbReference type="Pfam" id="PF02636">
    <property type="entry name" value="Methyltransf_28"/>
    <property type="match status" value="1"/>
</dbReference>
<dbReference type="GO" id="GO:0008168">
    <property type="term" value="F:methyltransferase activity"/>
    <property type="evidence" value="ECO:0007669"/>
    <property type="project" value="UniProtKB-KW"/>
</dbReference>
<keyword evidence="2" id="KW-0808">Transferase</keyword>
<dbReference type="GO" id="GO:0032259">
    <property type="term" value="P:methylation"/>
    <property type="evidence" value="ECO:0007669"/>
    <property type="project" value="UniProtKB-KW"/>
</dbReference>
<keyword evidence="1 3" id="KW-0489">Methyltransferase</keyword>
<dbReference type="Gene3D" id="3.40.50.12710">
    <property type="match status" value="1"/>
</dbReference>
<accession>A0ABX1QNL6</accession>
<evidence type="ECO:0000256" key="2">
    <source>
        <dbReference type="ARBA" id="ARBA00022679"/>
    </source>
</evidence>
<evidence type="ECO:0000256" key="1">
    <source>
        <dbReference type="ARBA" id="ARBA00022603"/>
    </source>
</evidence>
<dbReference type="InterPro" id="IPR003788">
    <property type="entry name" value="NDUFAF7"/>
</dbReference>
<dbReference type="EMBL" id="JAAAUB010000008">
    <property type="protein sequence ID" value="NMH16809.1"/>
    <property type="molecule type" value="Genomic_DNA"/>
</dbReference>
<dbReference type="Proteomes" id="UP000669605">
    <property type="component" value="Unassembled WGS sequence"/>
</dbReference>
<comment type="caution">
    <text evidence="3">The sequence shown here is derived from an EMBL/GenBank/DDBJ whole genome shotgun (WGS) entry which is preliminary data.</text>
</comment>
<gene>
    <name evidence="3" type="ORF">GV368_06780</name>
</gene>
<name>A0ABX1QNL6_9PROT</name>
<protein>
    <submittedName>
        <fullName evidence="3">Class I SAM-dependent methyltransferase</fullName>
    </submittedName>
</protein>
<dbReference type="SUPFAM" id="SSF53335">
    <property type="entry name" value="S-adenosyl-L-methionine-dependent methyltransferases"/>
    <property type="match status" value="1"/>
</dbReference>
<organism evidence="3 4">
    <name type="scientific">Tepidiphilus baoligensis</name>
    <dbReference type="NCBI Taxonomy" id="2698687"/>
    <lineage>
        <taxon>Bacteria</taxon>
        <taxon>Pseudomonadati</taxon>
        <taxon>Pseudomonadota</taxon>
        <taxon>Hydrogenophilia</taxon>
        <taxon>Hydrogenophilales</taxon>
        <taxon>Hydrogenophilaceae</taxon>
        <taxon>Tepidiphilus</taxon>
    </lineage>
</organism>
<sequence>MPTPEPEVVAASETLRARIVARIEEAGGWVPFADYMRWALYEPDLGYYSGGATKFGPAGDFITAPEITPLFGATLADAIAPVLRQTGGIVLEAGAGTGLLAADVLRRLAELGALPERYAILEVSGSLRARQQETIAAQAGALAERVVWLEAVPDSFRGVLLANEVLDVLPVHLVGTAEGEAFERGVTVRDGALAWEDRPPTPAALAGLEGIELPHLEGREYLTEVHPVARAWVGTLARALQAGMLLLIDYGYPRETYYVPWRGRGTLQCYFRHRVVEDPLWLPGAMDITSFVDFTSVAEAAEAEGLETLAFMNQAGFLLANGILQRLEERAEPGSLAYLKAARALQRLIMPHEMGELFKVIALGRGIEPPPWG</sequence>
<proteinExistence type="predicted"/>
<keyword evidence="4" id="KW-1185">Reference proteome</keyword>